<proteinExistence type="inferred from homology"/>
<dbReference type="FunFam" id="3.30.460.10:FF:000025">
    <property type="entry name" value="probable GTP diphosphokinase CRSH, chloroplastic"/>
    <property type="match status" value="1"/>
</dbReference>
<evidence type="ECO:0000259" key="3">
    <source>
        <dbReference type="PROSITE" id="PS51671"/>
    </source>
</evidence>
<feature type="domain" description="ACT" evidence="3">
    <location>
        <begin position="675"/>
        <end position="750"/>
    </location>
</feature>
<dbReference type="InterPro" id="IPR004095">
    <property type="entry name" value="TGS"/>
</dbReference>
<dbReference type="CDD" id="cd05399">
    <property type="entry name" value="NT_Rel-Spo_like"/>
    <property type="match status" value="1"/>
</dbReference>
<dbReference type="PROSITE" id="PS51831">
    <property type="entry name" value="HD"/>
    <property type="match status" value="1"/>
</dbReference>
<evidence type="ECO:0000259" key="4">
    <source>
        <dbReference type="PROSITE" id="PS51831"/>
    </source>
</evidence>
<feature type="coiled-coil region" evidence="2">
    <location>
        <begin position="223"/>
        <end position="254"/>
    </location>
</feature>
<dbReference type="Gene3D" id="3.30.70.260">
    <property type="match status" value="1"/>
</dbReference>
<dbReference type="InterPro" id="IPR002912">
    <property type="entry name" value="ACT_dom"/>
</dbReference>
<dbReference type="RefSeq" id="WP_119358982.1">
    <property type="nucleotide sequence ID" value="NZ_QWKZ01000004.1"/>
</dbReference>
<name>A0A399F1A0_9DEIN</name>
<comment type="function">
    <text evidence="1">In eubacteria ppGpp (guanosine 3'-diphosphate 5'-diphosphate) is a mediator of the stringent response that coordinates a variety of cellular activities in response to changes in nutritional abundance.</text>
</comment>
<dbReference type="SMART" id="SM00954">
    <property type="entry name" value="RelA_SpoT"/>
    <property type="match status" value="1"/>
</dbReference>
<dbReference type="FunFam" id="1.10.3210.10:FF:000001">
    <property type="entry name" value="GTP pyrophosphokinase RelA"/>
    <property type="match status" value="1"/>
</dbReference>
<dbReference type="Pfam" id="PF04607">
    <property type="entry name" value="RelA_SpoT"/>
    <property type="match status" value="1"/>
</dbReference>
<dbReference type="Proteomes" id="UP000265800">
    <property type="component" value="Unassembled WGS sequence"/>
</dbReference>
<dbReference type="InterPro" id="IPR033655">
    <property type="entry name" value="TGS_RelA/SpoT"/>
</dbReference>
<keyword evidence="2" id="KW-0175">Coiled coil</keyword>
<dbReference type="Gene3D" id="3.10.20.30">
    <property type="match status" value="1"/>
</dbReference>
<dbReference type="Pfam" id="PF02824">
    <property type="entry name" value="TGS"/>
    <property type="match status" value="1"/>
</dbReference>
<dbReference type="GO" id="GO:0016301">
    <property type="term" value="F:kinase activity"/>
    <property type="evidence" value="ECO:0007669"/>
    <property type="project" value="UniProtKB-KW"/>
</dbReference>
<feature type="domain" description="HD" evidence="4">
    <location>
        <begin position="65"/>
        <end position="172"/>
    </location>
</feature>
<dbReference type="PANTHER" id="PTHR43061:SF1">
    <property type="entry name" value="GTP DIPHOSPHOKINASE RSH1, CHLOROPLASTIC-RELATED"/>
    <property type="match status" value="1"/>
</dbReference>
<dbReference type="PROSITE" id="PS51671">
    <property type="entry name" value="ACT"/>
    <property type="match status" value="1"/>
</dbReference>
<dbReference type="CDD" id="cd01668">
    <property type="entry name" value="TGS_RSH"/>
    <property type="match status" value="1"/>
</dbReference>
<gene>
    <name evidence="6" type="primary">relA</name>
    <name evidence="6" type="ORF">Mlute_00275</name>
</gene>
<dbReference type="InterPro" id="IPR006674">
    <property type="entry name" value="HD_domain"/>
</dbReference>
<dbReference type="OrthoDB" id="9805041at2"/>
<organism evidence="6 7">
    <name type="scientific">Meiothermus luteus</name>
    <dbReference type="NCBI Taxonomy" id="2026184"/>
    <lineage>
        <taxon>Bacteria</taxon>
        <taxon>Thermotogati</taxon>
        <taxon>Deinococcota</taxon>
        <taxon>Deinococci</taxon>
        <taxon>Thermales</taxon>
        <taxon>Thermaceae</taxon>
        <taxon>Meiothermus</taxon>
    </lineage>
</organism>
<reference evidence="6 7" key="1">
    <citation type="submission" date="2018-08" db="EMBL/GenBank/DDBJ databases">
        <title>Meiothermus luteus KCTC 52599 genome sequencing project.</title>
        <authorList>
            <person name="Da Costa M.S."/>
            <person name="Albuquerque L."/>
            <person name="Raposo P."/>
            <person name="Froufe H.J.C."/>
            <person name="Barroso C.S."/>
            <person name="Egas C."/>
        </authorList>
    </citation>
    <scope>NUCLEOTIDE SEQUENCE [LARGE SCALE GENOMIC DNA]</scope>
    <source>
        <strain evidence="6 7">KCTC 52599</strain>
    </source>
</reference>
<feature type="domain" description="TGS" evidence="5">
    <location>
        <begin position="432"/>
        <end position="493"/>
    </location>
</feature>
<dbReference type="SUPFAM" id="SSF81301">
    <property type="entry name" value="Nucleotidyltransferase"/>
    <property type="match status" value="1"/>
</dbReference>
<dbReference type="InterPro" id="IPR043519">
    <property type="entry name" value="NT_sf"/>
</dbReference>
<dbReference type="EMBL" id="QWKZ01000004">
    <property type="protein sequence ID" value="RIH89760.1"/>
    <property type="molecule type" value="Genomic_DNA"/>
</dbReference>
<evidence type="ECO:0000313" key="6">
    <source>
        <dbReference type="EMBL" id="RIH89760.1"/>
    </source>
</evidence>
<dbReference type="SUPFAM" id="SSF109604">
    <property type="entry name" value="HD-domain/PDEase-like"/>
    <property type="match status" value="1"/>
</dbReference>
<dbReference type="InterPro" id="IPR012676">
    <property type="entry name" value="TGS-like"/>
</dbReference>
<dbReference type="EC" id="2.7.6.5" evidence="6"/>
<dbReference type="AlphaFoldDB" id="A0A399F1A0"/>
<comment type="caution">
    <text evidence="6">The sequence shown here is derived from an EMBL/GenBank/DDBJ whole genome shotgun (WGS) entry which is preliminary data.</text>
</comment>
<keyword evidence="7" id="KW-1185">Reference proteome</keyword>
<dbReference type="SMART" id="SM00471">
    <property type="entry name" value="HDc"/>
    <property type="match status" value="1"/>
</dbReference>
<dbReference type="GO" id="GO:0008728">
    <property type="term" value="F:GTP diphosphokinase activity"/>
    <property type="evidence" value="ECO:0007669"/>
    <property type="project" value="UniProtKB-EC"/>
</dbReference>
<accession>A0A399F1A0</accession>
<dbReference type="PANTHER" id="PTHR43061">
    <property type="entry name" value="GTP DIPHOSPHOKINASE RSH1, CHLOROPLASTIC-RELATED"/>
    <property type="match status" value="1"/>
</dbReference>
<dbReference type="GO" id="GO:0015969">
    <property type="term" value="P:guanosine tetraphosphate metabolic process"/>
    <property type="evidence" value="ECO:0007669"/>
    <property type="project" value="InterPro"/>
</dbReference>
<sequence>MTPHTPEPVSTPAPQSESLSVEALWESLAPYLHYLSPDAQAGVQKALQFAYLAHQGQKRRSGEPYITHPVAVAQILAELKLDAETIMAGLLHDTIEDTEVRPEELEERFGPAVRRIVEGETKVSKLYKLAHAAQEDKPAEEKHAEDLRQMFIAMAEDVRIIVVKLADRLHNLRTLEYMPPEKQQRIARETLEIYAPLAHRLGIGQVKLELEDLSFRYLEPEAFANLEARLRSHRAEREAAVQAAREKLEQALSRDFILRQSVQRFEVAGRTKHLFSIWKKMQREGKALEQIYDLLALRVILEPRKSPNTEENALREKQVCYHVLGLVHALWQPIPGRVKDYIAVPKPNGYQSLHTTVIAVNGLPLEVQIRTKEMHQVAEFGIAAHWLYKEGLTDPEELKRRVGWLKNIQDWQQEFSSSRDFVEAVTKELLGGRVFVFTPKGKIINLPKGSTPVDFAYHIHTEVGHHMVGAKVNGRIVPLSYELQNGEIVEILTAKTAHPSKDWMEYAKTRSAKQKIRMFFRAFERAETLEKGMRMLEKYFKRRGLPKPLESQLEEVGRKLIKSPAPEDLYAAIAGGRVAPQQVARLLLPRSEPPPPRPRPLRNGLGIRLEPDLQAPIKLASCCEPAKGDAILGYITRGRGVTIHKMGCPNMRRLMEQDAARVVPAYWEGLGRVMQLEVLADDRAGLLRDIMDAIASLGKSAMGVTSSPTSPLSSLFRISTRVDLSEAEQRLLDERLRNVPSVRAVNWSQVL</sequence>
<keyword evidence="6" id="KW-0418">Kinase</keyword>
<keyword evidence="6" id="KW-0808">Transferase</keyword>
<dbReference type="PROSITE" id="PS51880">
    <property type="entry name" value="TGS"/>
    <property type="match status" value="1"/>
</dbReference>
<evidence type="ECO:0000256" key="1">
    <source>
        <dbReference type="RuleBase" id="RU003847"/>
    </source>
</evidence>
<dbReference type="SUPFAM" id="SSF81271">
    <property type="entry name" value="TGS-like"/>
    <property type="match status" value="1"/>
</dbReference>
<dbReference type="Gene3D" id="3.30.460.10">
    <property type="entry name" value="Beta Polymerase, domain 2"/>
    <property type="match status" value="1"/>
</dbReference>
<evidence type="ECO:0000313" key="7">
    <source>
        <dbReference type="Proteomes" id="UP000265800"/>
    </source>
</evidence>
<dbReference type="InterPro" id="IPR003607">
    <property type="entry name" value="HD/PDEase_dom"/>
</dbReference>
<dbReference type="InterPro" id="IPR004811">
    <property type="entry name" value="RelA/Spo_fam"/>
</dbReference>
<comment type="similarity">
    <text evidence="1">Belongs to the relA/spoT family.</text>
</comment>
<dbReference type="Gene3D" id="1.10.3210.10">
    <property type="entry name" value="Hypothetical protein af1432"/>
    <property type="match status" value="1"/>
</dbReference>
<dbReference type="NCBIfam" id="TIGR00691">
    <property type="entry name" value="spoT_relA"/>
    <property type="match status" value="1"/>
</dbReference>
<dbReference type="Pfam" id="PF13328">
    <property type="entry name" value="HD_4"/>
    <property type="match status" value="1"/>
</dbReference>
<protein>
    <submittedName>
        <fullName evidence="6">GTP pyrophosphokinase</fullName>
        <ecNumber evidence="6">2.7.6.5</ecNumber>
    </submittedName>
</protein>
<dbReference type="InterPro" id="IPR012675">
    <property type="entry name" value="Beta-grasp_dom_sf"/>
</dbReference>
<dbReference type="InterPro" id="IPR007685">
    <property type="entry name" value="RelA_SpoT"/>
</dbReference>
<dbReference type="CDD" id="cd00077">
    <property type="entry name" value="HDc"/>
    <property type="match status" value="1"/>
</dbReference>
<evidence type="ECO:0000259" key="5">
    <source>
        <dbReference type="PROSITE" id="PS51880"/>
    </source>
</evidence>
<dbReference type="FunFam" id="3.10.20.30:FF:000002">
    <property type="entry name" value="GTP pyrophosphokinase (RelA/SpoT)"/>
    <property type="match status" value="1"/>
</dbReference>
<evidence type="ECO:0000256" key="2">
    <source>
        <dbReference type="SAM" id="Coils"/>
    </source>
</evidence>